<sequence length="194" mass="21914">MKKIWYAIFVLTLGLLGGTWYLYTHPPQEDLFDALPITEIIEDGPLPSPELTPQPVWQVTLFVGDDVNGALKRYVREIDATQGLPQKIRQTIKFLIQPTPELRNPVIPDQTELLGVFFTENGIAYLNFNRHLQDRHVGGLSAELVTLASIVNTTLFNFKEIRQVQILIEGTEIETLAGHVDCRKPFSKMLLSSS</sequence>
<dbReference type="InterPro" id="IPR019606">
    <property type="entry name" value="GerMN"/>
</dbReference>
<dbReference type="eggNOG" id="COG5401">
    <property type="taxonomic scope" value="Bacteria"/>
</dbReference>
<keyword evidence="1" id="KW-0472">Membrane</keyword>
<dbReference type="STRING" id="1499967.U27_01752"/>
<keyword evidence="4" id="KW-1185">Reference proteome</keyword>
<name>A0A0S6W9Q2_VECG1</name>
<evidence type="ECO:0000313" key="4">
    <source>
        <dbReference type="Proteomes" id="UP000030661"/>
    </source>
</evidence>
<dbReference type="AlphaFoldDB" id="A0A0S6W9Q2"/>
<feature type="domain" description="GerMN" evidence="2">
    <location>
        <begin position="88"/>
        <end position="177"/>
    </location>
</feature>
<dbReference type="Pfam" id="PF10646">
    <property type="entry name" value="Germane"/>
    <property type="match status" value="1"/>
</dbReference>
<dbReference type="HOGENOM" id="CLU_080926_1_0_0"/>
<accession>A0A0S6W9Q2</accession>
<evidence type="ECO:0000259" key="2">
    <source>
        <dbReference type="SMART" id="SM00909"/>
    </source>
</evidence>
<keyword evidence="1" id="KW-0812">Transmembrane</keyword>
<keyword evidence="1" id="KW-1133">Transmembrane helix</keyword>
<gene>
    <name evidence="3" type="ORF">U27_01752</name>
</gene>
<organism evidence="3 4">
    <name type="scientific">Vecturithrix granuli</name>
    <dbReference type="NCBI Taxonomy" id="1499967"/>
    <lineage>
        <taxon>Bacteria</taxon>
        <taxon>Candidatus Moduliflexota</taxon>
        <taxon>Candidatus Vecturitrichia</taxon>
        <taxon>Candidatus Vecturitrichales</taxon>
        <taxon>Candidatus Vecturitrichaceae</taxon>
        <taxon>Candidatus Vecturithrix</taxon>
    </lineage>
</organism>
<protein>
    <recommendedName>
        <fullName evidence="2">GerMN domain-containing protein</fullName>
    </recommendedName>
</protein>
<proteinExistence type="predicted"/>
<reference evidence="3 4" key="1">
    <citation type="journal article" date="2015" name="PeerJ">
        <title>First genomic representation of candidate bacterial phylum KSB3 points to enhanced environmental sensing as a trigger of wastewater bulking.</title>
        <authorList>
            <person name="Sekiguchi Y."/>
            <person name="Ohashi A."/>
            <person name="Parks D.H."/>
            <person name="Yamauchi T."/>
            <person name="Tyson G.W."/>
            <person name="Hugenholtz P."/>
        </authorList>
    </citation>
    <scope>NUCLEOTIDE SEQUENCE [LARGE SCALE GENOMIC DNA]</scope>
</reference>
<dbReference type="Proteomes" id="UP000030661">
    <property type="component" value="Unassembled WGS sequence"/>
</dbReference>
<evidence type="ECO:0000256" key="1">
    <source>
        <dbReference type="SAM" id="Phobius"/>
    </source>
</evidence>
<evidence type="ECO:0000313" key="3">
    <source>
        <dbReference type="EMBL" id="GAK54921.1"/>
    </source>
</evidence>
<feature type="transmembrane region" description="Helical" evidence="1">
    <location>
        <begin position="5"/>
        <end position="23"/>
    </location>
</feature>
<dbReference type="EMBL" id="DF820463">
    <property type="protein sequence ID" value="GAK54921.1"/>
    <property type="molecule type" value="Genomic_DNA"/>
</dbReference>
<dbReference type="SMART" id="SM00909">
    <property type="entry name" value="Germane"/>
    <property type="match status" value="1"/>
</dbReference>